<dbReference type="InterPro" id="IPR010359">
    <property type="entry name" value="IrrE_HExxH"/>
</dbReference>
<dbReference type="PROSITE" id="PS50943">
    <property type="entry name" value="HTH_CROC1"/>
    <property type="match status" value="1"/>
</dbReference>
<keyword evidence="4" id="KW-0804">Transcription</keyword>
<dbReference type="GO" id="GO:0003700">
    <property type="term" value="F:DNA-binding transcription factor activity"/>
    <property type="evidence" value="ECO:0007669"/>
    <property type="project" value="TreeGrafter"/>
</dbReference>
<evidence type="ECO:0000313" key="6">
    <source>
        <dbReference type="EMBL" id="OKL45856.1"/>
    </source>
</evidence>
<dbReference type="Pfam" id="PF06114">
    <property type="entry name" value="Peptidase_M78"/>
    <property type="match status" value="1"/>
</dbReference>
<dbReference type="Proteomes" id="UP000185783">
    <property type="component" value="Unassembled WGS sequence"/>
</dbReference>
<keyword evidence="7" id="KW-1185">Reference proteome</keyword>
<accession>A0A1U7JM79</accession>
<dbReference type="RefSeq" id="WP_028482405.1">
    <property type="nucleotide sequence ID" value="NZ_LVVZ01000002.1"/>
</dbReference>
<dbReference type="GO" id="GO:0005829">
    <property type="term" value="C:cytosol"/>
    <property type="evidence" value="ECO:0007669"/>
    <property type="project" value="TreeGrafter"/>
</dbReference>
<dbReference type="PIRSF" id="PIRSF019251">
    <property type="entry name" value="Rv0465c"/>
    <property type="match status" value="1"/>
</dbReference>
<dbReference type="InterPro" id="IPR026281">
    <property type="entry name" value="HTH_RamB"/>
</dbReference>
<dbReference type="InterPro" id="IPR001387">
    <property type="entry name" value="Cro/C1-type_HTH"/>
</dbReference>
<dbReference type="CDD" id="cd00093">
    <property type="entry name" value="HTH_XRE"/>
    <property type="match status" value="1"/>
</dbReference>
<dbReference type="InterPro" id="IPR050807">
    <property type="entry name" value="TransReg_Diox_bact_type"/>
</dbReference>
<protein>
    <submittedName>
        <fullName evidence="6">Cro/Cl family transcriptional regulator</fullName>
    </submittedName>
</protein>
<dbReference type="InterPro" id="IPR018653">
    <property type="entry name" value="ScfR_C"/>
</dbReference>
<keyword evidence="3" id="KW-0238">DNA-binding</keyword>
<proteinExistence type="inferred from homology"/>
<evidence type="ECO:0000256" key="1">
    <source>
        <dbReference type="ARBA" id="ARBA00007227"/>
    </source>
</evidence>
<dbReference type="PANTHER" id="PTHR46797">
    <property type="entry name" value="HTH-TYPE TRANSCRIPTIONAL REGULATOR"/>
    <property type="match status" value="1"/>
</dbReference>
<dbReference type="Pfam" id="PF09856">
    <property type="entry name" value="ScfRs"/>
    <property type="match status" value="1"/>
</dbReference>
<evidence type="ECO:0000256" key="2">
    <source>
        <dbReference type="ARBA" id="ARBA00023015"/>
    </source>
</evidence>
<evidence type="ECO:0000313" key="7">
    <source>
        <dbReference type="Proteomes" id="UP000185783"/>
    </source>
</evidence>
<dbReference type="STRING" id="197461.A3843_01080"/>
<gene>
    <name evidence="6" type="ORF">A3843_01080</name>
</gene>
<dbReference type="Pfam" id="PF01381">
    <property type="entry name" value="HTH_3"/>
    <property type="match status" value="1"/>
</dbReference>
<evidence type="ECO:0000259" key="5">
    <source>
        <dbReference type="PROSITE" id="PS50943"/>
    </source>
</evidence>
<dbReference type="EMBL" id="LVVZ01000002">
    <property type="protein sequence ID" value="OKL45856.1"/>
    <property type="molecule type" value="Genomic_DNA"/>
</dbReference>
<feature type="domain" description="HTH cro/C1-type" evidence="5">
    <location>
        <begin position="10"/>
        <end position="64"/>
    </location>
</feature>
<comment type="similarity">
    <text evidence="1">Belongs to the short-chain fatty acyl-CoA assimilation regulator (ScfR) family.</text>
</comment>
<dbReference type="InterPro" id="IPR010982">
    <property type="entry name" value="Lambda_DNA-bd_dom_sf"/>
</dbReference>
<dbReference type="Gene3D" id="1.10.260.40">
    <property type="entry name" value="lambda repressor-like DNA-binding domains"/>
    <property type="match status" value="1"/>
</dbReference>
<dbReference type="SMART" id="SM00530">
    <property type="entry name" value="HTH_XRE"/>
    <property type="match status" value="1"/>
</dbReference>
<dbReference type="SUPFAM" id="SSF47413">
    <property type="entry name" value="lambda repressor-like DNA-binding domains"/>
    <property type="match status" value="1"/>
</dbReference>
<name>A0A1U7JM79_9HYPH</name>
<reference evidence="6 7" key="1">
    <citation type="submission" date="2016-03" db="EMBL/GenBank/DDBJ databases">
        <title>Genome sequence of Nesiotobacter sp. nov., a moderately halophilic alphaproteobacterium isolated from the Yellow Sea, China.</title>
        <authorList>
            <person name="Zhang G."/>
            <person name="Zhang R."/>
        </authorList>
    </citation>
    <scope>NUCLEOTIDE SEQUENCE [LARGE SCALE GENOMIC DNA]</scope>
    <source>
        <strain evidence="6 7">WB1-6</strain>
    </source>
</reference>
<keyword evidence="2" id="KW-0805">Transcription regulation</keyword>
<organism evidence="6 7">
    <name type="scientific">Pseudovibrio exalbescens</name>
    <dbReference type="NCBI Taxonomy" id="197461"/>
    <lineage>
        <taxon>Bacteria</taxon>
        <taxon>Pseudomonadati</taxon>
        <taxon>Pseudomonadota</taxon>
        <taxon>Alphaproteobacteria</taxon>
        <taxon>Hyphomicrobiales</taxon>
        <taxon>Stappiaceae</taxon>
        <taxon>Pseudovibrio</taxon>
    </lineage>
</organism>
<evidence type="ECO:0000256" key="4">
    <source>
        <dbReference type="ARBA" id="ARBA00023163"/>
    </source>
</evidence>
<evidence type="ECO:0000256" key="3">
    <source>
        <dbReference type="ARBA" id="ARBA00023125"/>
    </source>
</evidence>
<comment type="caution">
    <text evidence="6">The sequence shown here is derived from an EMBL/GenBank/DDBJ whole genome shotgun (WGS) entry which is preliminary data.</text>
</comment>
<dbReference type="AlphaFoldDB" id="A0A1U7JM79"/>
<dbReference type="PANTHER" id="PTHR46797:SF23">
    <property type="entry name" value="HTH-TYPE TRANSCRIPTIONAL REGULATOR SUTR"/>
    <property type="match status" value="1"/>
</dbReference>
<dbReference type="GO" id="GO:0003677">
    <property type="term" value="F:DNA binding"/>
    <property type="evidence" value="ECO:0007669"/>
    <property type="project" value="UniProtKB-KW"/>
</dbReference>
<sequence length="469" mass="52787">MKKAFLGGRLRQLREQHKLTQAALAQRLDISSSYLNQLERNQRPLTVQVLLKINSEFGLDIQFFSEEGDARLLAELREVFHSDLHEDSVTAAQLRDLVDNMPAVARRFVKLYRDYREADELAKTQVLGSTPTTPTANARTAFEDVRDFFYDKRNYFEQLDNKAEAIFENASLSVGQTLDGLTRRLRNRHDIEVALVESPENGQIRHYDTTEKVLQIDRGLRGGQRAFQMATQIGLLEASTEIERQVASGGFVTNEAEELARIGLAKYFAAALMMPYDKFWKAAEKSRYDITWLSRRFGAGFETTCHRLSTLQKPSAKGIPFFFLRVDRAGNISKRQSATDFHFSKVGGSCPLWKVHAAFDQPGQILTQIAQMPDGRTYFWVTRTVQSGYGRFGAPGKFFSIALGCDIQHASRLVYSKGLDLTDPDATTPIGAGCKICPREKCTQRAFPMVGRSIDIDSNSAGFSPYSSE</sequence>